<dbReference type="RefSeq" id="WP_208307028.1">
    <property type="nucleotide sequence ID" value="NZ_JAGETX010000003.1"/>
</dbReference>
<proteinExistence type="predicted"/>
<protein>
    <submittedName>
        <fullName evidence="3">Cell shape-determining protein MreB</fullName>
    </submittedName>
</protein>
<name>A0ABS3T9Y5_9BACT</name>
<feature type="signal peptide" evidence="2">
    <location>
        <begin position="1"/>
        <end position="22"/>
    </location>
</feature>
<gene>
    <name evidence="3" type="ORF">J4D97_07420</name>
</gene>
<reference evidence="3 4" key="1">
    <citation type="submission" date="2021-03" db="EMBL/GenBank/DDBJ databases">
        <authorList>
            <person name="Kim M.K."/>
        </authorList>
    </citation>
    <scope>NUCLEOTIDE SEQUENCE [LARGE SCALE GENOMIC DNA]</scope>
    <source>
        <strain evidence="3 4">BT507</strain>
    </source>
</reference>
<evidence type="ECO:0000256" key="2">
    <source>
        <dbReference type="SAM" id="SignalP"/>
    </source>
</evidence>
<keyword evidence="2" id="KW-0732">Signal</keyword>
<sequence length="477" mass="50222">MKRFPKLLLLAMLATATSTTLSSCEDNNDNAPTTQEPSGPTDNAGRVILLGDITANRTLRANEKYLLQGFVRVKDGVTLTIEPGTKIFGDAATKGALVVERGGMLMAQGTQTNPIVFTSAKAPGSRSFGDWGGVVLVGRAPINQSLNTEMEGGIGTGFGGTNATDNSGVLKYVRIEFAGVPLSTKDNSEINGLTLYGVGSGTTLDYIQVSYSGDDSYEWFGGTVNAKHLVAHRGWDDDFDTDYGYTGKIQYALSLRDPQYADQSGSNGFESDNFNPGTPATGDNAGLPLTAPVFSNVSIFVTAGAPPVGTQSGSGAYQSAMHLRRNTSTSVFNSVFVGHPEGLRLDGTSTWANVQANTMQMAGVTLANNNTPLRAAGNTSSGAFTDADVQTWFNGTGKNNAVVTQANLGTLGLNANNFNLTAPNFLLSSSSPLLTGAVFTGKAADGFFDKVTYRGAFNGSDNWLQGWTNFDPQNTDY</sequence>
<organism evidence="3 4">
    <name type="scientific">Hymenobacter defluvii</name>
    <dbReference type="NCBI Taxonomy" id="2054411"/>
    <lineage>
        <taxon>Bacteria</taxon>
        <taxon>Pseudomonadati</taxon>
        <taxon>Bacteroidota</taxon>
        <taxon>Cytophagia</taxon>
        <taxon>Cytophagales</taxon>
        <taxon>Hymenobacteraceae</taxon>
        <taxon>Hymenobacter</taxon>
    </lineage>
</organism>
<evidence type="ECO:0000313" key="3">
    <source>
        <dbReference type="EMBL" id="MBO3270472.1"/>
    </source>
</evidence>
<evidence type="ECO:0000256" key="1">
    <source>
        <dbReference type="SAM" id="MobiDB-lite"/>
    </source>
</evidence>
<dbReference type="EMBL" id="JAGETX010000003">
    <property type="protein sequence ID" value="MBO3270472.1"/>
    <property type="molecule type" value="Genomic_DNA"/>
</dbReference>
<feature type="chain" id="PRO_5047408127" evidence="2">
    <location>
        <begin position="23"/>
        <end position="477"/>
    </location>
</feature>
<feature type="compositionally biased region" description="Polar residues" evidence="1">
    <location>
        <begin position="262"/>
        <end position="278"/>
    </location>
</feature>
<accession>A0ABS3T9Y5</accession>
<feature type="compositionally biased region" description="Polar residues" evidence="1">
    <location>
        <begin position="29"/>
        <end position="41"/>
    </location>
</feature>
<dbReference type="PANTHER" id="PTHR41339">
    <property type="entry name" value="LIPL48"/>
    <property type="match status" value="1"/>
</dbReference>
<comment type="caution">
    <text evidence="3">The sequence shown here is derived from an EMBL/GenBank/DDBJ whole genome shotgun (WGS) entry which is preliminary data.</text>
</comment>
<evidence type="ECO:0000313" key="4">
    <source>
        <dbReference type="Proteomes" id="UP000670527"/>
    </source>
</evidence>
<dbReference type="PANTHER" id="PTHR41339:SF1">
    <property type="entry name" value="SECRETED PROTEIN"/>
    <property type="match status" value="1"/>
</dbReference>
<dbReference type="Proteomes" id="UP000670527">
    <property type="component" value="Unassembled WGS sequence"/>
</dbReference>
<keyword evidence="4" id="KW-1185">Reference proteome</keyword>
<feature type="region of interest" description="Disordered" evidence="1">
    <location>
        <begin position="262"/>
        <end position="283"/>
    </location>
</feature>
<dbReference type="PROSITE" id="PS51257">
    <property type="entry name" value="PROKAR_LIPOPROTEIN"/>
    <property type="match status" value="1"/>
</dbReference>
<feature type="region of interest" description="Disordered" evidence="1">
    <location>
        <begin position="21"/>
        <end position="44"/>
    </location>
</feature>